<gene>
    <name evidence="2" type="ORF">HJG60_011351</name>
</gene>
<evidence type="ECO:0000256" key="1">
    <source>
        <dbReference type="SAM" id="MobiDB-lite"/>
    </source>
</evidence>
<comment type="caution">
    <text evidence="2">The sequence shown here is derived from an EMBL/GenBank/DDBJ whole genome shotgun (WGS) entry which is preliminary data.</text>
</comment>
<evidence type="ECO:0000313" key="3">
    <source>
        <dbReference type="Proteomes" id="UP000664940"/>
    </source>
</evidence>
<dbReference type="EMBL" id="JABVXQ010000006">
    <property type="protein sequence ID" value="KAF6104420.1"/>
    <property type="molecule type" value="Genomic_DNA"/>
</dbReference>
<name>A0A834A7S0_9CHIR</name>
<proteinExistence type="predicted"/>
<accession>A0A834A7S0</accession>
<feature type="region of interest" description="Disordered" evidence="1">
    <location>
        <begin position="1"/>
        <end position="20"/>
    </location>
</feature>
<dbReference type="Proteomes" id="UP000664940">
    <property type="component" value="Unassembled WGS sequence"/>
</dbReference>
<sequence length="163" mass="17716">MCVESPEALPELGNSPTGSPKGNPTLPWFCNTTLPSVLHSKSEGTVFHSCPSQSFCLCYLFPGVQQQVQIGTHKLEENPCSSDLLNKSQQLLPGLITESAQQLHPVGQLCHVTAVRLVGPSLVWVAAFALLVLQMTSSQEETKDHMEIFSYCNTCSLNKGSRT</sequence>
<organism evidence="2 3">
    <name type="scientific">Phyllostomus discolor</name>
    <name type="common">pale spear-nosed bat</name>
    <dbReference type="NCBI Taxonomy" id="89673"/>
    <lineage>
        <taxon>Eukaryota</taxon>
        <taxon>Metazoa</taxon>
        <taxon>Chordata</taxon>
        <taxon>Craniata</taxon>
        <taxon>Vertebrata</taxon>
        <taxon>Euteleostomi</taxon>
        <taxon>Mammalia</taxon>
        <taxon>Eutheria</taxon>
        <taxon>Laurasiatheria</taxon>
        <taxon>Chiroptera</taxon>
        <taxon>Yangochiroptera</taxon>
        <taxon>Phyllostomidae</taxon>
        <taxon>Phyllostominae</taxon>
        <taxon>Phyllostomus</taxon>
    </lineage>
</organism>
<evidence type="ECO:0000313" key="2">
    <source>
        <dbReference type="EMBL" id="KAF6104420.1"/>
    </source>
</evidence>
<reference evidence="2 3" key="1">
    <citation type="journal article" date="2020" name="Nature">
        <title>Six reference-quality genomes reveal evolution of bat adaptations.</title>
        <authorList>
            <person name="Jebb D."/>
            <person name="Huang Z."/>
            <person name="Pippel M."/>
            <person name="Hughes G.M."/>
            <person name="Lavrichenko K."/>
            <person name="Devanna P."/>
            <person name="Winkler S."/>
            <person name="Jermiin L.S."/>
            <person name="Skirmuntt E.C."/>
            <person name="Katzourakis A."/>
            <person name="Burkitt-Gray L."/>
            <person name="Ray D.A."/>
            <person name="Sullivan K.A.M."/>
            <person name="Roscito J.G."/>
            <person name="Kirilenko B.M."/>
            <person name="Davalos L.M."/>
            <person name="Corthals A.P."/>
            <person name="Power M.L."/>
            <person name="Jones G."/>
            <person name="Ransome R.D."/>
            <person name="Dechmann D.K.N."/>
            <person name="Locatelli A.G."/>
            <person name="Puechmaille S.J."/>
            <person name="Fedrigo O."/>
            <person name="Jarvis E.D."/>
            <person name="Hiller M."/>
            <person name="Vernes S.C."/>
            <person name="Myers E.W."/>
            <person name="Teeling E.C."/>
        </authorList>
    </citation>
    <scope>NUCLEOTIDE SEQUENCE [LARGE SCALE GENOMIC DNA]</scope>
    <source>
        <strain evidence="2">Bat1K_MPI-CBG_1</strain>
    </source>
</reference>
<protein>
    <submittedName>
        <fullName evidence="2">Uncharacterized protein</fullName>
    </submittedName>
</protein>
<dbReference type="AlphaFoldDB" id="A0A834A7S0"/>